<organism evidence="3">
    <name type="scientific">Candidatus Iainarchaeum sp</name>
    <dbReference type="NCBI Taxonomy" id="3101447"/>
    <lineage>
        <taxon>Archaea</taxon>
        <taxon>Candidatus Iainarchaeota</taxon>
        <taxon>Candidatus Iainarchaeia</taxon>
        <taxon>Candidatus Iainarchaeales</taxon>
        <taxon>Candidatus Iainarchaeaceae</taxon>
        <taxon>Candidatus Iainarchaeum</taxon>
    </lineage>
</organism>
<dbReference type="InterPro" id="IPR013783">
    <property type="entry name" value="Ig-like_fold"/>
</dbReference>
<feature type="transmembrane region" description="Helical" evidence="2">
    <location>
        <begin position="44"/>
        <end position="69"/>
    </location>
</feature>
<keyword evidence="2" id="KW-0472">Membrane</keyword>
<dbReference type="SUPFAM" id="SSF49478">
    <property type="entry name" value="Cna protein B-type domain"/>
    <property type="match status" value="1"/>
</dbReference>
<feature type="region of interest" description="Disordered" evidence="1">
    <location>
        <begin position="1443"/>
        <end position="1498"/>
    </location>
</feature>
<accession>A0A7T9I282</accession>
<sequence length="2403" mass="259218">MGDIIKDTYFALEDRYYSAMDWLDTHGLPVYKVVDPIDKIIPSFALFGLLILLLLLFGITAIFGVGGIFSGGDVPVAFQLVNEDGEAIANVAMSFTYAGKTQLLTSNSQGIIAFSVPAGTKINYELKDPKYDVVKSSITPTEKVSRTIELRLAGNDTKTKTIKLVNSLNQPIVSEAFLTFACATAYGIAPDAISGTGGTFTVTPNTDCDPLIVSVQVDGYEDVQSFRIVRDVQPIVLQERQTVDAVIQVLVQDEQGNALAGMDVSVQRNGIADERRSDAGGGARFDVSAGEYTVNASDPNGIYVFDSDVVSVASQSTSNVTLTLRKDAAGSISVKVTDKTTGNALKGAIVKLKQGNTIVTTRTIPDTSTDGIISIPIPDRTQQYIVSASKDGYVPKQVAVAGNTTATTALALEKFNGRNGAKLKVLVTDQDNDPVPDATVVLYDGETGFLSAYEPRVSDVNGVATFSNVVSGNYEAFASKATLSGKTTAPQFFDIADPDTQTLSIRMQIPSGDIRVHVVDNDGSPVSFARVTVINAITQKNVGAELTDNNGTFVLPQNQQKIKADKDVYLRVEKTGFATLITAAKPIIPDGEQSFEVVLPPVRPSGNIEIQLQGIYLGDKLASGVGRNKAYTAKFRVYIPEEHDDLETLEVHLRTGENDIVEKDDWYIGKVNFPRAHIVKGSAWDPNNGLNIDNESITFGPAKWINAELPNPNPGVYEMEAILHVRDTATAQDVLKLFYKARGEDGETLRDPVDSNPTEELYANTKLETVTVGATTLCDTQFCFDASILDIKEKRIEDVVDSFAADVFKDYKLQFTLQNNGNAFHTNSNLRIKASNDGINFQTYEIFTADNLKLSGTINDNEFASPLQVGNFTPGKKVVGSVFFRTQNSGTTTITLELVSDFKSVFSKTFTIVSTASKNLLVEVQPEFYPSQIPIELRVDVKDEATGEEVKDAMVRLSTNTGITLATKLTDAAGHADITLPGQFPGKKIKLTVEKAEYNTFAKELPISDKILAFNPNPVGISINAKTESEKTTTIEFKNETNLPIILQNLEIQGNLLGLLDRSKINSSLQAYVGRTIPANSTLAVQLRSPLTQEGIAITEHHDIEATLAVTAENYGWPWVFELPLRYSLGISSEVDDPTCFKTVPNSWKSSTDGTTISYEFQIQNNCSIKSNPTALQNLEAKANWNGNELGETLLTVFRNDKPNAIGAAKVRGGYFSKFLPAIAAQDTLTARLDFTPYGGVKGIGKVDFIIQATNPLEGKPQLVNSTIMSELTVSNLAECIIFDKELLDLTPEKEDKFVITTKACGNPVEFTLDSDLELSSETFTLQGDDKKEIVVRATNLDLGQYPITIKTEGNQEKLKSQQKILKARIRDPAACLQLSRYEFDVYDDQDDPFDGLDTARLENLCVQQIVPVKVVVPKSFWDSLKTGLLIGGASALITALSDDGEEEGTTTSTSTSSTTVNNTNLPPAGSTPPAAAPPSPPADGEGPPGSRSIIGAPAPSAPISGLVTLLQVQAQNNQTPEQRTQQLEEENARLRNQAQQRTAGGGALGGIGGLFGGISNLVSLGTGNPLISFGVGTAVGTLASWLLSEDKEFEATVKGKDVTIERIFVTPVLADPLASIEDNDIEVKQSGAALVPKIPLAKPVVSGKVEATNLTFTNKSGFVDDTIYRNLVIEGKRYEYKQNEKYDDKIPSPSKLKTEKIEDVRVKFHLEFNSIAPDDQRNIVQPPVALSCDTFSEKTGKTGFGAAPKIAFNWDFTRIPENACDVGRVDTQGNAAHIYCDATQFSIEVIKKVQLLRQFIEANAPFMCPIQDALTGYKTQPIVAADIGISSIGIDRINNTDVNVQVGIENKTPVQNNSQLSITYQLIGTPGTGTTQQRSVLVPVGGSKISVGFVLSNLAAGNYTITADLVPQTCTNCSNSAPASDTITTQFSIGTGSNGLVACEPYTTTRLQEYIQAAGGSGTGTGTGGGNGNPIVYPAGLDKDSVLALVNFKAHLMPDRFSNDFYADFDRYAKKVSFFDAPTYYLNDSDGLHRYFTDRERWVINREGIPVDALGYKVPSPGIYQVTIDINFDEPEMRFFKNGSPSGYIKIFLEKSSSIDDQESPFYSLPFDGLVGTDDGQGRVGYGVNYSGEVVNITSTAGNQVSTIDITGSTPVSSLATTKTDSFKTLNSTERGNLLSLTKNGTSDFALKWSPSYATPILMNISTQNIKSNVYGYYSVGVNNDTSQSYIGAQGNPWYGVGASCRDFEDNAVLDAFDRRYDTSAINADCGLVGPQKNIAYGFEWCNDTSNIHKGTVTLKSIFYTPQGSASSIAAVAANDSISVVGEGSGGSTLPLNGSNVLSNNSPGNDLKSLEEILQMVTAQEVCVRNSGSKTEFFWNPKEVFNAIVAQEKAAEAACIKG</sequence>
<dbReference type="Gene3D" id="2.60.40.1120">
    <property type="entry name" value="Carboxypeptidase-like, regulatory domain"/>
    <property type="match status" value="2"/>
</dbReference>
<keyword evidence="2" id="KW-1133">Transmembrane helix</keyword>
<proteinExistence type="predicted"/>
<dbReference type="InterPro" id="IPR008969">
    <property type="entry name" value="CarboxyPept-like_regulatory"/>
</dbReference>
<evidence type="ECO:0000256" key="2">
    <source>
        <dbReference type="SAM" id="Phobius"/>
    </source>
</evidence>
<dbReference type="Proteomes" id="UP000596004">
    <property type="component" value="Chromosome"/>
</dbReference>
<evidence type="ECO:0000313" key="3">
    <source>
        <dbReference type="EMBL" id="QQR93113.1"/>
    </source>
</evidence>
<dbReference type="EMBL" id="CP064981">
    <property type="protein sequence ID" value="QQR93113.1"/>
    <property type="molecule type" value="Genomic_DNA"/>
</dbReference>
<name>A0A7T9I282_9ARCH</name>
<reference evidence="3" key="1">
    <citation type="submission" date="2020-11" db="EMBL/GenBank/DDBJ databases">
        <title>Connecting structure to function with the recovery of over 1000 high-quality activated sludge metagenome-assembled genomes encoding full-length rRNA genes using long-read sequencing.</title>
        <authorList>
            <person name="Singleton C.M."/>
            <person name="Petriglieri F."/>
            <person name="Kristensen J.M."/>
            <person name="Kirkegaard R.H."/>
            <person name="Michaelsen T.Y."/>
            <person name="Andersen M.H."/>
            <person name="Karst S.M."/>
            <person name="Dueholm M.S."/>
            <person name="Nielsen P.H."/>
            <person name="Albertsen M."/>
        </authorList>
    </citation>
    <scope>NUCLEOTIDE SEQUENCE</scope>
    <source>
        <strain evidence="3">Fred_18-Q3-R57-64_BAT3C.431</strain>
    </source>
</reference>
<dbReference type="SUPFAM" id="SSF49464">
    <property type="entry name" value="Carboxypeptidase regulatory domain-like"/>
    <property type="match status" value="1"/>
</dbReference>
<gene>
    <name evidence="3" type="ORF">IPJ89_02645</name>
</gene>
<keyword evidence="2" id="KW-0812">Transmembrane</keyword>
<evidence type="ECO:0008006" key="4">
    <source>
        <dbReference type="Google" id="ProtNLM"/>
    </source>
</evidence>
<evidence type="ECO:0000256" key="1">
    <source>
        <dbReference type="SAM" id="MobiDB-lite"/>
    </source>
</evidence>
<protein>
    <recommendedName>
        <fullName evidence="4">Carboxypeptidase regulatory-like domain-containing protein</fullName>
    </recommendedName>
</protein>
<dbReference type="Gene3D" id="2.60.40.10">
    <property type="entry name" value="Immunoglobulins"/>
    <property type="match status" value="1"/>
</dbReference>
<feature type="compositionally biased region" description="Low complexity" evidence="1">
    <location>
        <begin position="1450"/>
        <end position="1460"/>
    </location>
</feature>